<keyword evidence="11 15" id="KW-0472">Membrane</keyword>
<dbReference type="InterPro" id="IPR049712">
    <property type="entry name" value="Poly_export"/>
</dbReference>
<dbReference type="GO" id="GO:0006811">
    <property type="term" value="P:monoatomic ion transport"/>
    <property type="evidence" value="ECO:0007669"/>
    <property type="project" value="UniProtKB-KW"/>
</dbReference>
<keyword evidence="6 15" id="KW-0812">Transmembrane</keyword>
<evidence type="ECO:0000256" key="4">
    <source>
        <dbReference type="ARBA" id="ARBA00022452"/>
    </source>
</evidence>
<feature type="domain" description="SLBB" evidence="19">
    <location>
        <begin position="260"/>
        <end position="339"/>
    </location>
</feature>
<keyword evidence="5" id="KW-0762">Sugar transport</keyword>
<keyword evidence="12" id="KW-0564">Palmitate</keyword>
<evidence type="ECO:0000256" key="12">
    <source>
        <dbReference type="ARBA" id="ARBA00023139"/>
    </source>
</evidence>
<dbReference type="InterPro" id="IPR019554">
    <property type="entry name" value="Soluble_ligand-bd"/>
</dbReference>
<evidence type="ECO:0000256" key="9">
    <source>
        <dbReference type="ARBA" id="ARBA00023065"/>
    </source>
</evidence>
<dbReference type="PANTHER" id="PTHR33619:SF3">
    <property type="entry name" value="POLYSACCHARIDE EXPORT PROTEIN GFCE-RELATED"/>
    <property type="match status" value="1"/>
</dbReference>
<evidence type="ECO:0000256" key="10">
    <source>
        <dbReference type="ARBA" id="ARBA00023114"/>
    </source>
</evidence>
<dbReference type="STRING" id="1802583.A2311_06295"/>
<evidence type="ECO:0000256" key="16">
    <source>
        <dbReference type="SAM" id="SignalP"/>
    </source>
</evidence>
<comment type="caution">
    <text evidence="20">The sequence shown here is derived from an EMBL/GenBank/DDBJ whole genome shotgun (WGS) entry which is preliminary data.</text>
</comment>
<dbReference type="EMBL" id="MEUF01000007">
    <property type="protein sequence ID" value="OGC36741.1"/>
    <property type="molecule type" value="Genomic_DNA"/>
</dbReference>
<keyword evidence="7 16" id="KW-0732">Signal</keyword>
<keyword evidence="15" id="KW-1133">Transmembrane helix</keyword>
<dbReference type="InterPro" id="IPR054765">
    <property type="entry name" value="SLBB_dom"/>
</dbReference>
<dbReference type="PANTHER" id="PTHR33619">
    <property type="entry name" value="POLYSACCHARIDE EXPORT PROTEIN GFCE-RELATED"/>
    <property type="match status" value="1"/>
</dbReference>
<sequence>MKRLIKYTAAFLIAALLLPLAPVQAASLDTLGLQQFNVQGVSAAEKSGPITSSISSTDLVMELPVNENEYRLGPGDVISVNIIVGDSALSISNQFTVGADGKIFYPNLGEIYLAGLNIVAAKDRINQKISHSFKDKFTLSLMLTRPKKVKIYLTGMVKSPGPLAVYDSSRVSEVLAQAGGIASGGSNRYIYIKRLQANGQETVLQADLFAAYRSRDLSKDIRVQSGDIIEVPDANNERISQLVSDEAADKLLFEGKESFVYVYGEVAKSGRFEYVPGKRLSDYISFAGGPSARSLLNGVTVTRNLNGKAEKLFVNASDVIYNGNMKNDIEIYGGDVINVPGNFFYFGDFASFANTVLLALTLYASVRSYR</sequence>
<accession>A0A1F4TVR0</accession>
<evidence type="ECO:0000256" key="1">
    <source>
        <dbReference type="ARBA" id="ARBA00004571"/>
    </source>
</evidence>
<dbReference type="Pfam" id="PF02563">
    <property type="entry name" value="Poly_export"/>
    <property type="match status" value="1"/>
</dbReference>
<comment type="subcellular location">
    <subcellularLocation>
        <location evidence="1">Cell outer membrane</location>
        <topology evidence="1">Multi-pass membrane protein</topology>
    </subcellularLocation>
</comment>
<feature type="domain" description="Soluble ligand binding" evidence="18">
    <location>
        <begin position="150"/>
        <end position="202"/>
    </location>
</feature>
<dbReference type="GO" id="GO:0009279">
    <property type="term" value="C:cell outer membrane"/>
    <property type="evidence" value="ECO:0007669"/>
    <property type="project" value="UniProtKB-SubCell"/>
</dbReference>
<evidence type="ECO:0000259" key="17">
    <source>
        <dbReference type="Pfam" id="PF02563"/>
    </source>
</evidence>
<keyword evidence="3" id="KW-0813">Transport</keyword>
<evidence type="ECO:0000256" key="8">
    <source>
        <dbReference type="ARBA" id="ARBA00023047"/>
    </source>
</evidence>
<evidence type="ECO:0000313" key="21">
    <source>
        <dbReference type="Proteomes" id="UP000178951"/>
    </source>
</evidence>
<keyword evidence="10" id="KW-0626">Porin</keyword>
<dbReference type="GO" id="GO:0046930">
    <property type="term" value="C:pore complex"/>
    <property type="evidence" value="ECO:0007669"/>
    <property type="project" value="UniProtKB-KW"/>
</dbReference>
<evidence type="ECO:0000313" key="20">
    <source>
        <dbReference type="EMBL" id="OGC36741.1"/>
    </source>
</evidence>
<evidence type="ECO:0000256" key="5">
    <source>
        <dbReference type="ARBA" id="ARBA00022597"/>
    </source>
</evidence>
<organism evidence="20 21">
    <name type="scientific">candidate division WOR-1 bacterium RIFOXYB2_FULL_48_7</name>
    <dbReference type="NCBI Taxonomy" id="1802583"/>
    <lineage>
        <taxon>Bacteria</taxon>
        <taxon>Bacillati</taxon>
        <taxon>Saganbacteria</taxon>
    </lineage>
</organism>
<protein>
    <recommendedName>
        <fullName evidence="22">Soluble ligand binding domain-containing protein</fullName>
    </recommendedName>
</protein>
<evidence type="ECO:0000256" key="15">
    <source>
        <dbReference type="SAM" id="Phobius"/>
    </source>
</evidence>
<comment type="similarity">
    <text evidence="2">Belongs to the BexD/CtrA/VexA family.</text>
</comment>
<name>A0A1F4TVR0_UNCSA</name>
<proteinExistence type="inferred from homology"/>
<feature type="domain" description="Polysaccharide export protein N-terminal" evidence="17">
    <location>
        <begin position="66"/>
        <end position="134"/>
    </location>
</feature>
<evidence type="ECO:0000256" key="3">
    <source>
        <dbReference type="ARBA" id="ARBA00022448"/>
    </source>
</evidence>
<keyword evidence="13" id="KW-0998">Cell outer membrane</keyword>
<dbReference type="Gene3D" id="3.10.560.10">
    <property type="entry name" value="Outer membrane lipoprotein wza domain like"/>
    <property type="match status" value="2"/>
</dbReference>
<evidence type="ECO:0000256" key="7">
    <source>
        <dbReference type="ARBA" id="ARBA00022729"/>
    </source>
</evidence>
<keyword evidence="9" id="KW-0406">Ion transport</keyword>
<reference evidence="20 21" key="1">
    <citation type="journal article" date="2016" name="Nat. Commun.">
        <title>Thousands of microbial genomes shed light on interconnected biogeochemical processes in an aquifer system.</title>
        <authorList>
            <person name="Anantharaman K."/>
            <person name="Brown C.T."/>
            <person name="Hug L.A."/>
            <person name="Sharon I."/>
            <person name="Castelle C.J."/>
            <person name="Probst A.J."/>
            <person name="Thomas B.C."/>
            <person name="Singh A."/>
            <person name="Wilkins M.J."/>
            <person name="Karaoz U."/>
            <person name="Brodie E.L."/>
            <person name="Williams K.H."/>
            <person name="Hubbard S.S."/>
            <person name="Banfield J.F."/>
        </authorList>
    </citation>
    <scope>NUCLEOTIDE SEQUENCE [LARGE SCALE GENOMIC DNA]</scope>
</reference>
<evidence type="ECO:0000256" key="13">
    <source>
        <dbReference type="ARBA" id="ARBA00023237"/>
    </source>
</evidence>
<evidence type="ECO:0000259" key="18">
    <source>
        <dbReference type="Pfam" id="PF10531"/>
    </source>
</evidence>
<feature type="signal peptide" evidence="16">
    <location>
        <begin position="1"/>
        <end position="25"/>
    </location>
</feature>
<gene>
    <name evidence="20" type="ORF">A2311_06295</name>
</gene>
<evidence type="ECO:0000256" key="11">
    <source>
        <dbReference type="ARBA" id="ARBA00023136"/>
    </source>
</evidence>
<feature type="transmembrane region" description="Helical" evidence="15">
    <location>
        <begin position="343"/>
        <end position="366"/>
    </location>
</feature>
<evidence type="ECO:0000259" key="19">
    <source>
        <dbReference type="Pfam" id="PF22461"/>
    </source>
</evidence>
<evidence type="ECO:0000256" key="2">
    <source>
        <dbReference type="ARBA" id="ARBA00009450"/>
    </source>
</evidence>
<keyword evidence="8" id="KW-0625">Polysaccharide transport</keyword>
<dbReference type="AlphaFoldDB" id="A0A1F4TVR0"/>
<dbReference type="Proteomes" id="UP000178951">
    <property type="component" value="Unassembled WGS sequence"/>
</dbReference>
<keyword evidence="14" id="KW-0449">Lipoprotein</keyword>
<dbReference type="Pfam" id="PF10531">
    <property type="entry name" value="SLBB"/>
    <property type="match status" value="1"/>
</dbReference>
<dbReference type="InterPro" id="IPR003715">
    <property type="entry name" value="Poly_export_N"/>
</dbReference>
<dbReference type="GO" id="GO:0015159">
    <property type="term" value="F:polysaccharide transmembrane transporter activity"/>
    <property type="evidence" value="ECO:0007669"/>
    <property type="project" value="InterPro"/>
</dbReference>
<evidence type="ECO:0000256" key="14">
    <source>
        <dbReference type="ARBA" id="ARBA00023288"/>
    </source>
</evidence>
<dbReference type="GO" id="GO:0015288">
    <property type="term" value="F:porin activity"/>
    <property type="evidence" value="ECO:0007669"/>
    <property type="project" value="UniProtKB-KW"/>
</dbReference>
<keyword evidence="4" id="KW-1134">Transmembrane beta strand</keyword>
<dbReference type="Gene3D" id="3.30.1950.10">
    <property type="entry name" value="wza like domain"/>
    <property type="match status" value="1"/>
</dbReference>
<dbReference type="Pfam" id="PF22461">
    <property type="entry name" value="SLBB_2"/>
    <property type="match status" value="1"/>
</dbReference>
<evidence type="ECO:0000256" key="6">
    <source>
        <dbReference type="ARBA" id="ARBA00022692"/>
    </source>
</evidence>
<evidence type="ECO:0008006" key="22">
    <source>
        <dbReference type="Google" id="ProtNLM"/>
    </source>
</evidence>
<feature type="chain" id="PRO_5009514710" description="Soluble ligand binding domain-containing protein" evidence="16">
    <location>
        <begin position="26"/>
        <end position="370"/>
    </location>
</feature>